<dbReference type="RefSeq" id="WP_264751515.1">
    <property type="nucleotide sequence ID" value="NZ_JAPDHW010000017.1"/>
</dbReference>
<dbReference type="EMBL" id="JAPDHW010000017">
    <property type="protein sequence ID" value="MCW3170364.1"/>
    <property type="molecule type" value="Genomic_DNA"/>
</dbReference>
<reference evidence="1" key="1">
    <citation type="submission" date="2022-10" db="EMBL/GenBank/DDBJ databases">
        <title>Chryseobacterium babae sp. nov. isolated from the gut of the beetle Oryctes rhinoceros, and Chryseobacterium kimseyorum sp. nov., isolated from a stick insect rearing cage.</title>
        <authorList>
            <person name="Shelomi M."/>
            <person name="Han C.-J."/>
            <person name="Chen W.-M."/>
            <person name="Chen H.-K."/>
            <person name="Liaw S.-J."/>
            <person name="Muhle E."/>
            <person name="Clermont D."/>
        </authorList>
    </citation>
    <scope>NUCLEOTIDE SEQUENCE</scope>
    <source>
        <strain evidence="1">09-1422</strain>
    </source>
</reference>
<gene>
    <name evidence="1" type="ORF">OMO38_17685</name>
</gene>
<proteinExistence type="predicted"/>
<name>A0ABT3I305_9FLAO</name>
<accession>A0ABT3I305</accession>
<organism evidence="1 2">
    <name type="scientific">Chryseobacterium kimseyorum</name>
    <dbReference type="NCBI Taxonomy" id="2984028"/>
    <lineage>
        <taxon>Bacteria</taxon>
        <taxon>Pseudomonadati</taxon>
        <taxon>Bacteroidota</taxon>
        <taxon>Flavobacteriia</taxon>
        <taxon>Flavobacteriales</taxon>
        <taxon>Weeksellaceae</taxon>
        <taxon>Chryseobacterium group</taxon>
        <taxon>Chryseobacterium</taxon>
    </lineage>
</organism>
<dbReference type="Proteomes" id="UP001163731">
    <property type="component" value="Unassembled WGS sequence"/>
</dbReference>
<sequence length="85" mass="9525">MLSEKEIQEIELRVDQAQNGPWKAYIEGRDHESGSSFIKTGSEEDPGVDIKLVGATNADIDFIANAKQDIPKLIKEIKELRSQIK</sequence>
<protein>
    <submittedName>
        <fullName evidence="1">Uncharacterized protein</fullName>
    </submittedName>
</protein>
<evidence type="ECO:0000313" key="2">
    <source>
        <dbReference type="Proteomes" id="UP001163731"/>
    </source>
</evidence>
<keyword evidence="2" id="KW-1185">Reference proteome</keyword>
<evidence type="ECO:0000313" key="1">
    <source>
        <dbReference type="EMBL" id="MCW3170364.1"/>
    </source>
</evidence>
<comment type="caution">
    <text evidence="1">The sequence shown here is derived from an EMBL/GenBank/DDBJ whole genome shotgun (WGS) entry which is preliminary data.</text>
</comment>